<evidence type="ECO:0000256" key="3">
    <source>
        <dbReference type="ARBA" id="ARBA00023002"/>
    </source>
</evidence>
<keyword evidence="3" id="KW-0560">Oxidoreductase</keyword>
<dbReference type="PANTHER" id="PTHR11748:SF103">
    <property type="entry name" value="GLYCOLATE OXIDASE SUBUNIT GLCE"/>
    <property type="match status" value="1"/>
</dbReference>
<keyword evidence="2" id="KW-0274">FAD</keyword>
<organism evidence="5 6">
    <name type="scientific">Siminovitchia sediminis</name>
    <dbReference type="NCBI Taxonomy" id="1274353"/>
    <lineage>
        <taxon>Bacteria</taxon>
        <taxon>Bacillati</taxon>
        <taxon>Bacillota</taxon>
        <taxon>Bacilli</taxon>
        <taxon>Bacillales</taxon>
        <taxon>Bacillaceae</taxon>
        <taxon>Siminovitchia</taxon>
    </lineage>
</organism>
<dbReference type="InterPro" id="IPR036318">
    <property type="entry name" value="FAD-bd_PCMH-like_sf"/>
</dbReference>
<evidence type="ECO:0000313" key="5">
    <source>
        <dbReference type="EMBL" id="MFD1705698.1"/>
    </source>
</evidence>
<dbReference type="InterPro" id="IPR016164">
    <property type="entry name" value="FAD-linked_Oxase-like_C"/>
</dbReference>
<dbReference type="Proteomes" id="UP001597301">
    <property type="component" value="Unassembled WGS sequence"/>
</dbReference>
<accession>A0ABW4KF17</accession>
<dbReference type="InterPro" id="IPR016166">
    <property type="entry name" value="FAD-bd_PCMH"/>
</dbReference>
<evidence type="ECO:0000256" key="1">
    <source>
        <dbReference type="ARBA" id="ARBA00022630"/>
    </source>
</evidence>
<dbReference type="SUPFAM" id="SSF55103">
    <property type="entry name" value="FAD-linked oxidases, C-terminal domain"/>
    <property type="match status" value="1"/>
</dbReference>
<gene>
    <name evidence="5" type="ORF">ACFSCZ_02915</name>
</gene>
<dbReference type="EMBL" id="JBHUEO010000005">
    <property type="protein sequence ID" value="MFD1705698.1"/>
    <property type="molecule type" value="Genomic_DNA"/>
</dbReference>
<dbReference type="RefSeq" id="WP_380772246.1">
    <property type="nucleotide sequence ID" value="NZ_JBHUEO010000005.1"/>
</dbReference>
<feature type="domain" description="FAD-binding PCMH-type" evidence="4">
    <location>
        <begin position="33"/>
        <end position="212"/>
    </location>
</feature>
<evidence type="ECO:0000256" key="2">
    <source>
        <dbReference type="ARBA" id="ARBA00022827"/>
    </source>
</evidence>
<comment type="caution">
    <text evidence="5">The sequence shown here is derived from an EMBL/GenBank/DDBJ whole genome shotgun (WGS) entry which is preliminary data.</text>
</comment>
<sequence>MEVGPIQTTSVLDELKSVIPEERITDRVIRDQLGNGGNVIVSPQTEEETAKLLSYANQTDQTVSIMGAGTKRGYGGLIESTDILLCMKNYHGIVEHVPGDMTVTVKAGTRFSELQNYLAQYNQKVPIDPFTPSASTVGGVIAANDSGPKRLGYGSARDSVIGMRIIYPDGKLIRTGGKVVKNVAGYDMNKLFIGSMGTLGVISEVTFKLRPIPKCESLVLLTIPEDSLDIIKQFSASLLDSMIEPVALELMNPALVETLDGIRNTALAIAFEDVESSVLYQENRIKDMKPDAAEIRIFSEKDSQEVWKRFYEYPLKESSDLLQSTMKIGAVNMDVLSIIEETMKLENPGSLDIQAHGGLGHGLCKVYLKGKPGLVSDAILQLRKKAEEKGGYATVTHLPLEYRKEIDVWGEKPPYFFLMEGIKKTIDPKRILNPQRFLGGI</sequence>
<name>A0ABW4KF17_9BACI</name>
<dbReference type="InterPro" id="IPR006094">
    <property type="entry name" value="Oxid_FAD_bind_N"/>
</dbReference>
<dbReference type="SUPFAM" id="SSF56176">
    <property type="entry name" value="FAD-binding/transporter-associated domain-like"/>
    <property type="match status" value="1"/>
</dbReference>
<evidence type="ECO:0000313" key="6">
    <source>
        <dbReference type="Proteomes" id="UP001597301"/>
    </source>
</evidence>
<dbReference type="PANTHER" id="PTHR11748">
    <property type="entry name" value="D-LACTATE DEHYDROGENASE"/>
    <property type="match status" value="1"/>
</dbReference>
<keyword evidence="1" id="KW-0285">Flavoprotein</keyword>
<keyword evidence="6" id="KW-1185">Reference proteome</keyword>
<dbReference type="Gene3D" id="3.30.465.10">
    <property type="match status" value="1"/>
</dbReference>
<reference evidence="6" key="1">
    <citation type="journal article" date="2019" name="Int. J. Syst. Evol. Microbiol.">
        <title>The Global Catalogue of Microorganisms (GCM) 10K type strain sequencing project: providing services to taxonomists for standard genome sequencing and annotation.</title>
        <authorList>
            <consortium name="The Broad Institute Genomics Platform"/>
            <consortium name="The Broad Institute Genome Sequencing Center for Infectious Disease"/>
            <person name="Wu L."/>
            <person name="Ma J."/>
        </authorList>
    </citation>
    <scope>NUCLEOTIDE SEQUENCE [LARGE SCALE GENOMIC DNA]</scope>
    <source>
        <strain evidence="6">CGMCC 1.12295</strain>
    </source>
</reference>
<evidence type="ECO:0000259" key="4">
    <source>
        <dbReference type="PROSITE" id="PS51387"/>
    </source>
</evidence>
<dbReference type="Pfam" id="PF01565">
    <property type="entry name" value="FAD_binding_4"/>
    <property type="match status" value="1"/>
</dbReference>
<proteinExistence type="predicted"/>
<dbReference type="PROSITE" id="PS51387">
    <property type="entry name" value="FAD_PCMH"/>
    <property type="match status" value="1"/>
</dbReference>
<protein>
    <submittedName>
        <fullName evidence="5">FAD-binding oxidoreductase</fullName>
    </submittedName>
</protein>
<dbReference type="InterPro" id="IPR016169">
    <property type="entry name" value="FAD-bd_PCMH_sub2"/>
</dbReference>